<protein>
    <recommendedName>
        <fullName evidence="5">Oxysterol-binding protein</fullName>
    </recommendedName>
</protein>
<evidence type="ECO:0008006" key="5">
    <source>
        <dbReference type="Google" id="ProtNLM"/>
    </source>
</evidence>
<dbReference type="GO" id="GO:0032934">
    <property type="term" value="F:sterol binding"/>
    <property type="evidence" value="ECO:0007669"/>
    <property type="project" value="TreeGrafter"/>
</dbReference>
<dbReference type="GO" id="GO:0016020">
    <property type="term" value="C:membrane"/>
    <property type="evidence" value="ECO:0007669"/>
    <property type="project" value="TreeGrafter"/>
</dbReference>
<sequence length="161" mass="18163">MWTKSKFLGLSIAVEMVGSAVISLLNHDEEYVVTFPCGYGRNILTVPWIELGGKTSITCLKTGYIANIEFRTKPFYGGKRDTLRAEVFGPNDKKAFLIVEGEWNDKMLAKWPHGVCERKKTKSSFPSCSLTFFIILSLMHYTVINGWLISSNLQLYCFSGC</sequence>
<dbReference type="PANTHER" id="PTHR10972">
    <property type="entry name" value="OXYSTEROL-BINDING PROTEIN-RELATED"/>
    <property type="match status" value="1"/>
</dbReference>
<dbReference type="AlphaFoldDB" id="A0A3P8H5B5"/>
<dbReference type="SUPFAM" id="SSF144000">
    <property type="entry name" value="Oxysterol-binding protein-like"/>
    <property type="match status" value="1"/>
</dbReference>
<feature type="chain" id="PRO_5017997163" description="Oxysterol-binding protein" evidence="2">
    <location>
        <begin position="20"/>
        <end position="161"/>
    </location>
</feature>
<proteinExistence type="predicted"/>
<accession>A0A3P8H5B5</accession>
<dbReference type="InterPro" id="IPR037239">
    <property type="entry name" value="OSBP_sf"/>
</dbReference>
<dbReference type="Pfam" id="PF01237">
    <property type="entry name" value="Oxysterol_BP"/>
    <property type="match status" value="1"/>
</dbReference>
<dbReference type="EMBL" id="UZAL01049120">
    <property type="protein sequence ID" value="VDP86050.1"/>
    <property type="molecule type" value="Genomic_DNA"/>
</dbReference>
<organism evidence="3 4">
    <name type="scientific">Schistosoma mattheei</name>
    <dbReference type="NCBI Taxonomy" id="31246"/>
    <lineage>
        <taxon>Eukaryota</taxon>
        <taxon>Metazoa</taxon>
        <taxon>Spiralia</taxon>
        <taxon>Lophotrochozoa</taxon>
        <taxon>Platyhelminthes</taxon>
        <taxon>Trematoda</taxon>
        <taxon>Digenea</taxon>
        <taxon>Strigeidida</taxon>
        <taxon>Schistosomatoidea</taxon>
        <taxon>Schistosomatidae</taxon>
        <taxon>Schistosoma</taxon>
    </lineage>
</organism>
<keyword evidence="1" id="KW-0472">Membrane</keyword>
<feature type="signal peptide" evidence="2">
    <location>
        <begin position="1"/>
        <end position="19"/>
    </location>
</feature>
<dbReference type="GO" id="GO:0005794">
    <property type="term" value="C:Golgi apparatus"/>
    <property type="evidence" value="ECO:0007669"/>
    <property type="project" value="TreeGrafter"/>
</dbReference>
<keyword evidence="2" id="KW-0732">Signal</keyword>
<evidence type="ECO:0000256" key="2">
    <source>
        <dbReference type="SAM" id="SignalP"/>
    </source>
</evidence>
<gene>
    <name evidence="3" type="ORF">SMTD_LOCUS21938</name>
</gene>
<dbReference type="GO" id="GO:0005829">
    <property type="term" value="C:cytosol"/>
    <property type="evidence" value="ECO:0007669"/>
    <property type="project" value="TreeGrafter"/>
</dbReference>
<evidence type="ECO:0000313" key="3">
    <source>
        <dbReference type="EMBL" id="VDP86050.1"/>
    </source>
</evidence>
<dbReference type="PANTHER" id="PTHR10972:SF200">
    <property type="entry name" value="OXYSTEROL-BINDING PROTEIN-RELATED PROTEIN 9"/>
    <property type="match status" value="1"/>
</dbReference>
<evidence type="ECO:0000313" key="4">
    <source>
        <dbReference type="Proteomes" id="UP000269396"/>
    </source>
</evidence>
<feature type="transmembrane region" description="Helical" evidence="1">
    <location>
        <begin position="128"/>
        <end position="149"/>
    </location>
</feature>
<dbReference type="InterPro" id="IPR000648">
    <property type="entry name" value="Oxysterol-bd"/>
</dbReference>
<evidence type="ECO:0000256" key="1">
    <source>
        <dbReference type="SAM" id="Phobius"/>
    </source>
</evidence>
<reference evidence="3 4" key="1">
    <citation type="submission" date="2018-11" db="EMBL/GenBank/DDBJ databases">
        <authorList>
            <consortium name="Pathogen Informatics"/>
        </authorList>
    </citation>
    <scope>NUCLEOTIDE SEQUENCE [LARGE SCALE GENOMIC DNA]</scope>
    <source>
        <strain>Denwood</strain>
        <strain evidence="4">Zambia</strain>
    </source>
</reference>
<dbReference type="Gene3D" id="2.40.160.120">
    <property type="match status" value="1"/>
</dbReference>
<keyword evidence="1" id="KW-1133">Transmembrane helix</keyword>
<keyword evidence="4" id="KW-1185">Reference proteome</keyword>
<keyword evidence="1" id="KW-0812">Transmembrane</keyword>
<name>A0A3P8H5B5_9TREM</name>
<dbReference type="Proteomes" id="UP000269396">
    <property type="component" value="Unassembled WGS sequence"/>
</dbReference>